<evidence type="ECO:0000256" key="2">
    <source>
        <dbReference type="ARBA" id="ARBA00004651"/>
    </source>
</evidence>
<comment type="similarity">
    <text evidence="12">Belongs to the cytochrome b561 family.</text>
</comment>
<name>A0A5P2HD28_9BURK</name>
<keyword evidence="11 13" id="KW-0472">Membrane</keyword>
<dbReference type="PANTHER" id="PTHR30529">
    <property type="entry name" value="CYTOCHROME B561"/>
    <property type="match status" value="1"/>
</dbReference>
<evidence type="ECO:0000259" key="14">
    <source>
        <dbReference type="Pfam" id="PF01292"/>
    </source>
</evidence>
<dbReference type="InterPro" id="IPR011577">
    <property type="entry name" value="Cyt_b561_bac/Ni-Hgenase"/>
</dbReference>
<keyword evidence="10" id="KW-0408">Iron</keyword>
<evidence type="ECO:0000256" key="10">
    <source>
        <dbReference type="ARBA" id="ARBA00023004"/>
    </source>
</evidence>
<evidence type="ECO:0000256" key="7">
    <source>
        <dbReference type="ARBA" id="ARBA00022723"/>
    </source>
</evidence>
<organism evidence="15 16">
    <name type="scientific">Cupriavidus pauculus</name>
    <dbReference type="NCBI Taxonomy" id="82633"/>
    <lineage>
        <taxon>Bacteria</taxon>
        <taxon>Pseudomonadati</taxon>
        <taxon>Pseudomonadota</taxon>
        <taxon>Betaproteobacteria</taxon>
        <taxon>Burkholderiales</taxon>
        <taxon>Burkholderiaceae</taxon>
        <taxon>Cupriavidus</taxon>
    </lineage>
</organism>
<dbReference type="InterPro" id="IPR052168">
    <property type="entry name" value="Cytochrome_b561_oxidase"/>
</dbReference>
<dbReference type="InterPro" id="IPR016174">
    <property type="entry name" value="Di-haem_cyt_TM"/>
</dbReference>
<evidence type="ECO:0000313" key="15">
    <source>
        <dbReference type="EMBL" id="QET06101.1"/>
    </source>
</evidence>
<keyword evidence="9 13" id="KW-1133">Transmembrane helix</keyword>
<protein>
    <submittedName>
        <fullName evidence="15">Cytochrome b</fullName>
    </submittedName>
</protein>
<comment type="subcellular location">
    <subcellularLocation>
        <location evidence="2">Cell membrane</location>
        <topology evidence="2">Multi-pass membrane protein</topology>
    </subcellularLocation>
</comment>
<dbReference type="EMBL" id="CP044067">
    <property type="protein sequence ID" value="QET06101.1"/>
    <property type="molecule type" value="Genomic_DNA"/>
</dbReference>
<feature type="transmembrane region" description="Helical" evidence="13">
    <location>
        <begin position="169"/>
        <end position="190"/>
    </location>
</feature>
<feature type="transmembrane region" description="Helical" evidence="13">
    <location>
        <begin position="107"/>
        <end position="124"/>
    </location>
</feature>
<evidence type="ECO:0000256" key="9">
    <source>
        <dbReference type="ARBA" id="ARBA00022989"/>
    </source>
</evidence>
<dbReference type="GO" id="GO:0009055">
    <property type="term" value="F:electron transfer activity"/>
    <property type="evidence" value="ECO:0007669"/>
    <property type="project" value="InterPro"/>
</dbReference>
<dbReference type="Pfam" id="PF01292">
    <property type="entry name" value="Ni_hydr_CYTB"/>
    <property type="match status" value="1"/>
</dbReference>
<dbReference type="GO" id="GO:0022904">
    <property type="term" value="P:respiratory electron transport chain"/>
    <property type="evidence" value="ECO:0007669"/>
    <property type="project" value="InterPro"/>
</dbReference>
<evidence type="ECO:0000256" key="8">
    <source>
        <dbReference type="ARBA" id="ARBA00022982"/>
    </source>
</evidence>
<dbReference type="SUPFAM" id="SSF81342">
    <property type="entry name" value="Transmembrane di-heme cytochromes"/>
    <property type="match status" value="1"/>
</dbReference>
<evidence type="ECO:0000256" key="6">
    <source>
        <dbReference type="ARBA" id="ARBA00022692"/>
    </source>
</evidence>
<dbReference type="GO" id="GO:0046872">
    <property type="term" value="F:metal ion binding"/>
    <property type="evidence" value="ECO:0007669"/>
    <property type="project" value="UniProtKB-KW"/>
</dbReference>
<evidence type="ECO:0000256" key="13">
    <source>
        <dbReference type="SAM" id="Phobius"/>
    </source>
</evidence>
<dbReference type="AlphaFoldDB" id="A0A5P2HD28"/>
<keyword evidence="4" id="KW-1003">Cell membrane</keyword>
<keyword evidence="6 13" id="KW-0812">Transmembrane</keyword>
<keyword evidence="8" id="KW-0249">Electron transport</keyword>
<gene>
    <name evidence="15" type="ORF">FOB72_29740</name>
</gene>
<keyword evidence="5" id="KW-0349">Heme</keyword>
<dbReference type="GO" id="GO:0020037">
    <property type="term" value="F:heme binding"/>
    <property type="evidence" value="ECO:0007669"/>
    <property type="project" value="TreeGrafter"/>
</dbReference>
<dbReference type="RefSeq" id="WP_150376821.1">
    <property type="nucleotide sequence ID" value="NZ_CP044067.1"/>
</dbReference>
<dbReference type="OrthoDB" id="8536275at2"/>
<sequence length="209" mass="22922">MKPSTSSTSSLAASHALPHEAAGQYTRVAMLLHWSVALLMIANVVLGLTTSRLPEGALSGDMLRLLIDTHKSIGITVLALSIVRVIWRATHHPPPLPNAMGAWERLMAHAVHAGLYALIFLLPLSGWMHDSAWVAAASHPMYLFGVVPWPRIGPIMQLAPDLKEMLHTWFGTLHTACGYALYVLLGLHVLGALKHQWIDRHPVLSRMLP</sequence>
<evidence type="ECO:0000256" key="12">
    <source>
        <dbReference type="ARBA" id="ARBA00037975"/>
    </source>
</evidence>
<feature type="transmembrane region" description="Helical" evidence="13">
    <location>
        <begin position="69"/>
        <end position="87"/>
    </location>
</feature>
<evidence type="ECO:0000256" key="1">
    <source>
        <dbReference type="ARBA" id="ARBA00001970"/>
    </source>
</evidence>
<evidence type="ECO:0000256" key="4">
    <source>
        <dbReference type="ARBA" id="ARBA00022475"/>
    </source>
</evidence>
<keyword evidence="7" id="KW-0479">Metal-binding</keyword>
<keyword evidence="3" id="KW-0813">Transport</keyword>
<feature type="transmembrane region" description="Helical" evidence="13">
    <location>
        <begin position="28"/>
        <end position="48"/>
    </location>
</feature>
<comment type="cofactor">
    <cofactor evidence="1">
        <name>heme b</name>
        <dbReference type="ChEBI" id="CHEBI:60344"/>
    </cofactor>
</comment>
<dbReference type="Proteomes" id="UP000322822">
    <property type="component" value="Chromosome 2"/>
</dbReference>
<evidence type="ECO:0000256" key="11">
    <source>
        <dbReference type="ARBA" id="ARBA00023136"/>
    </source>
</evidence>
<dbReference type="PANTHER" id="PTHR30529:SF1">
    <property type="entry name" value="CYTOCHROME B561 HOMOLOG 2"/>
    <property type="match status" value="1"/>
</dbReference>
<accession>A0A5P2HD28</accession>
<reference evidence="15 16" key="1">
    <citation type="submission" date="2019-09" db="EMBL/GenBank/DDBJ databases">
        <title>FDA dAtabase for Regulatory Grade micrObial Sequences (FDA-ARGOS): Supporting development and validation of Infectious Disease Dx tests.</title>
        <authorList>
            <person name="Sciortino C."/>
            <person name="Tallon L."/>
            <person name="Sadzewicz L."/>
            <person name="Vavikolanu K."/>
            <person name="Mehta A."/>
            <person name="Aluvathingal J."/>
            <person name="Nadendla S."/>
            <person name="Nandy P."/>
            <person name="Geyer C."/>
            <person name="Yan Y."/>
            <person name="Sichtig H."/>
        </authorList>
    </citation>
    <scope>NUCLEOTIDE SEQUENCE [LARGE SCALE GENOMIC DNA]</scope>
    <source>
        <strain evidence="15 16">FDAARGOS_664</strain>
    </source>
</reference>
<dbReference type="GO" id="GO:0005886">
    <property type="term" value="C:plasma membrane"/>
    <property type="evidence" value="ECO:0007669"/>
    <property type="project" value="UniProtKB-SubCell"/>
</dbReference>
<evidence type="ECO:0000256" key="3">
    <source>
        <dbReference type="ARBA" id="ARBA00022448"/>
    </source>
</evidence>
<proteinExistence type="inferred from homology"/>
<evidence type="ECO:0000313" key="16">
    <source>
        <dbReference type="Proteomes" id="UP000322822"/>
    </source>
</evidence>
<evidence type="ECO:0000256" key="5">
    <source>
        <dbReference type="ARBA" id="ARBA00022617"/>
    </source>
</evidence>
<feature type="domain" description="Cytochrome b561 bacterial/Ni-hydrogenase" evidence="14">
    <location>
        <begin position="25"/>
        <end position="209"/>
    </location>
</feature>